<dbReference type="GO" id="GO:0008173">
    <property type="term" value="F:RNA methyltransferase activity"/>
    <property type="evidence" value="ECO:0007669"/>
    <property type="project" value="InterPro"/>
</dbReference>
<dbReference type="Gene3D" id="3.30.70.1170">
    <property type="entry name" value="Sun protein, domain 3"/>
    <property type="match status" value="1"/>
</dbReference>
<keyword evidence="4 6" id="KW-0694">RNA-binding</keyword>
<dbReference type="OrthoDB" id="435282at2759"/>
<dbReference type="FunFam" id="3.40.50.150:FF:000164">
    <property type="entry name" value="Methyltransferase NSUN5, putative"/>
    <property type="match status" value="1"/>
</dbReference>
<dbReference type="Pfam" id="PF01189">
    <property type="entry name" value="Methyltr_RsmB-F"/>
    <property type="match status" value="1"/>
</dbReference>
<evidence type="ECO:0000256" key="6">
    <source>
        <dbReference type="PROSITE-ProRule" id="PRU01023"/>
    </source>
</evidence>
<dbReference type="Pfam" id="PF21148">
    <property type="entry name" value="NSUN5_fdxn-like"/>
    <property type="match status" value="1"/>
</dbReference>
<dbReference type="OMA" id="MNFYQHA"/>
<dbReference type="GeneID" id="19199505"/>
<evidence type="ECO:0000256" key="5">
    <source>
        <dbReference type="ARBA" id="ARBA00053002"/>
    </source>
</evidence>
<organism evidence="9 10">
    <name type="scientific">Coniophora puteana (strain RWD-64-598)</name>
    <name type="common">Brown rot fungus</name>
    <dbReference type="NCBI Taxonomy" id="741705"/>
    <lineage>
        <taxon>Eukaryota</taxon>
        <taxon>Fungi</taxon>
        <taxon>Dikarya</taxon>
        <taxon>Basidiomycota</taxon>
        <taxon>Agaricomycotina</taxon>
        <taxon>Agaricomycetes</taxon>
        <taxon>Agaricomycetidae</taxon>
        <taxon>Boletales</taxon>
        <taxon>Coniophorineae</taxon>
        <taxon>Coniophoraceae</taxon>
        <taxon>Coniophora</taxon>
    </lineage>
</organism>
<evidence type="ECO:0000256" key="2">
    <source>
        <dbReference type="ARBA" id="ARBA00022679"/>
    </source>
</evidence>
<dbReference type="PROSITE" id="PS51686">
    <property type="entry name" value="SAM_MT_RSMB_NOP"/>
    <property type="match status" value="1"/>
</dbReference>
<dbReference type="InterPro" id="IPR001678">
    <property type="entry name" value="MeTrfase_RsmB-F_NOP2_dom"/>
</dbReference>
<evidence type="ECO:0000256" key="3">
    <source>
        <dbReference type="ARBA" id="ARBA00022691"/>
    </source>
</evidence>
<evidence type="ECO:0000259" key="8">
    <source>
        <dbReference type="PROSITE" id="PS51686"/>
    </source>
</evidence>
<dbReference type="Proteomes" id="UP000053558">
    <property type="component" value="Unassembled WGS sequence"/>
</dbReference>
<dbReference type="InterPro" id="IPR023267">
    <property type="entry name" value="RCMT"/>
</dbReference>
<protein>
    <submittedName>
        <fullName evidence="9">Williams-Beuren syndrome critical region protein 20 copy A</fullName>
    </submittedName>
</protein>
<dbReference type="PRINTS" id="PR02008">
    <property type="entry name" value="RCMTFAMILY"/>
</dbReference>
<name>A0A5M3MYK0_CONPW</name>
<dbReference type="InterPro" id="IPR048889">
    <property type="entry name" value="NSUN5_RCM1_N"/>
</dbReference>
<dbReference type="KEGG" id="cput:CONPUDRAFT_119906"/>
<keyword evidence="2 6" id="KW-0808">Transferase</keyword>
<feature type="domain" description="SAM-dependent MTase RsmB/NOP-type" evidence="8">
    <location>
        <begin position="126"/>
        <end position="435"/>
    </location>
</feature>
<dbReference type="EMBL" id="JH711575">
    <property type="protein sequence ID" value="EIW84228.1"/>
    <property type="molecule type" value="Genomic_DNA"/>
</dbReference>
<dbReference type="RefSeq" id="XP_007765985.1">
    <property type="nucleotide sequence ID" value="XM_007767795.1"/>
</dbReference>
<dbReference type="Gene3D" id="3.40.50.150">
    <property type="entry name" value="Vaccinia Virus protein VP39"/>
    <property type="match status" value="1"/>
</dbReference>
<comment type="caution">
    <text evidence="6">Lacks conserved residue(s) required for the propagation of feature annotation.</text>
</comment>
<dbReference type="InterPro" id="IPR049560">
    <property type="entry name" value="MeTrfase_RsmB-F_NOP2_cat"/>
</dbReference>
<sequence length="465" mass="51507">MNFYFDAAKALDRLDSKQGSIKGILASMPQANRARSAALVIETLKYKSVLTEVIHTSKLLAEEKKKITSLNLALVLVHDLLLTSGIQAGDGPVKQAILRHKTRLRSEFQRIKVKRAVTSNLQLINAGDERAERIPRYVRVNTSLCSTEDAVEYFTSQGFRVADPLSDSKAFSKDGHIPDLLAFNPAFRFHDDSWYKSGKLIIQDKASCFPAYVLNPPLGDDRVAIDATSAPGNKTSHLSALMQNRGKIFAFERDKTRFTTLSKMLSIAKCENVEPIRADFLTVDPMDSQYAQVTHILVDPSCSGSGIVNRLDHLLESENKEETDQNELDRLQKLSSFQLLMIKHAMKFPAAQKIVYSTCSIHAEENERVVQHALSSEEAKVAGFTLAPSTSVLPSWNRRGLPEEMGNPSQAASLIRCVPGEDQTNGFFVSCFVRGGKVSSSSMKRPATDLHSHSGSKKRRKAAKK</sequence>
<dbReference type="SUPFAM" id="SSF53335">
    <property type="entry name" value="S-adenosyl-L-methionine-dependent methyltransferases"/>
    <property type="match status" value="1"/>
</dbReference>
<comment type="catalytic activity">
    <reaction evidence="5">
        <text>a cytidine in 25S rRNA + S-adenosyl-L-methionine = a 5-methylcytidine in 25S rRNA + S-adenosyl-L-homocysteine + H(+)</text>
        <dbReference type="Rhea" id="RHEA:47780"/>
        <dbReference type="Rhea" id="RHEA-COMP:11911"/>
        <dbReference type="Rhea" id="RHEA-COMP:11912"/>
        <dbReference type="ChEBI" id="CHEBI:15378"/>
        <dbReference type="ChEBI" id="CHEBI:57856"/>
        <dbReference type="ChEBI" id="CHEBI:59789"/>
        <dbReference type="ChEBI" id="CHEBI:74483"/>
        <dbReference type="ChEBI" id="CHEBI:82748"/>
    </reaction>
</comment>
<feature type="binding site" evidence="6">
    <location>
        <position position="279"/>
    </location>
    <ligand>
        <name>S-adenosyl-L-methionine</name>
        <dbReference type="ChEBI" id="CHEBI:59789"/>
    </ligand>
</feature>
<accession>A0A5M3MYK0</accession>
<keyword evidence="1 6" id="KW-0489">Methyltransferase</keyword>
<dbReference type="GO" id="GO:0003723">
    <property type="term" value="F:RNA binding"/>
    <property type="evidence" value="ECO:0007669"/>
    <property type="project" value="UniProtKB-UniRule"/>
</dbReference>
<gene>
    <name evidence="9" type="ORF">CONPUDRAFT_119906</name>
</gene>
<feature type="binding site" evidence="6">
    <location>
        <position position="299"/>
    </location>
    <ligand>
        <name>S-adenosyl-L-methionine</name>
        <dbReference type="ChEBI" id="CHEBI:59789"/>
    </ligand>
</feature>
<dbReference type="Pfam" id="PF21153">
    <property type="entry name" value="NSUN5_N"/>
    <property type="match status" value="1"/>
</dbReference>
<dbReference type="GO" id="GO:0070475">
    <property type="term" value="P:rRNA base methylation"/>
    <property type="evidence" value="ECO:0007669"/>
    <property type="project" value="TreeGrafter"/>
</dbReference>
<feature type="compositionally biased region" description="Basic residues" evidence="7">
    <location>
        <begin position="454"/>
        <end position="465"/>
    </location>
</feature>
<dbReference type="InterPro" id="IPR029063">
    <property type="entry name" value="SAM-dependent_MTases_sf"/>
</dbReference>
<dbReference type="AlphaFoldDB" id="A0A5M3MYK0"/>
<evidence type="ECO:0000256" key="1">
    <source>
        <dbReference type="ARBA" id="ARBA00022603"/>
    </source>
</evidence>
<dbReference type="GO" id="GO:0005730">
    <property type="term" value="C:nucleolus"/>
    <property type="evidence" value="ECO:0007669"/>
    <property type="project" value="TreeGrafter"/>
</dbReference>
<feature type="active site" description="Nucleophile" evidence="6">
    <location>
        <position position="359"/>
    </location>
</feature>
<feature type="binding site" evidence="6">
    <location>
        <position position="252"/>
    </location>
    <ligand>
        <name>S-adenosyl-L-methionine</name>
        <dbReference type="ChEBI" id="CHEBI:59789"/>
    </ligand>
</feature>
<comment type="similarity">
    <text evidence="6">Belongs to the class I-like SAM-binding methyltransferase superfamily. RsmB/NOP family.</text>
</comment>
<dbReference type="InterPro" id="IPR049561">
    <property type="entry name" value="NSUN5_7_fdxn-like"/>
</dbReference>
<evidence type="ECO:0000256" key="4">
    <source>
        <dbReference type="ARBA" id="ARBA00022884"/>
    </source>
</evidence>
<reference evidence="10" key="1">
    <citation type="journal article" date="2012" name="Science">
        <title>The Paleozoic origin of enzymatic lignin decomposition reconstructed from 31 fungal genomes.</title>
        <authorList>
            <person name="Floudas D."/>
            <person name="Binder M."/>
            <person name="Riley R."/>
            <person name="Barry K."/>
            <person name="Blanchette R.A."/>
            <person name="Henrissat B."/>
            <person name="Martinez A.T."/>
            <person name="Otillar R."/>
            <person name="Spatafora J.W."/>
            <person name="Yadav J.S."/>
            <person name="Aerts A."/>
            <person name="Benoit I."/>
            <person name="Boyd A."/>
            <person name="Carlson A."/>
            <person name="Copeland A."/>
            <person name="Coutinho P.M."/>
            <person name="de Vries R.P."/>
            <person name="Ferreira P."/>
            <person name="Findley K."/>
            <person name="Foster B."/>
            <person name="Gaskell J."/>
            <person name="Glotzer D."/>
            <person name="Gorecki P."/>
            <person name="Heitman J."/>
            <person name="Hesse C."/>
            <person name="Hori C."/>
            <person name="Igarashi K."/>
            <person name="Jurgens J.A."/>
            <person name="Kallen N."/>
            <person name="Kersten P."/>
            <person name="Kohler A."/>
            <person name="Kuees U."/>
            <person name="Kumar T.K.A."/>
            <person name="Kuo A."/>
            <person name="LaButti K."/>
            <person name="Larrondo L.F."/>
            <person name="Lindquist E."/>
            <person name="Ling A."/>
            <person name="Lombard V."/>
            <person name="Lucas S."/>
            <person name="Lundell T."/>
            <person name="Martin R."/>
            <person name="McLaughlin D.J."/>
            <person name="Morgenstern I."/>
            <person name="Morin E."/>
            <person name="Murat C."/>
            <person name="Nagy L.G."/>
            <person name="Nolan M."/>
            <person name="Ohm R.A."/>
            <person name="Patyshakuliyeva A."/>
            <person name="Rokas A."/>
            <person name="Ruiz-Duenas F.J."/>
            <person name="Sabat G."/>
            <person name="Salamov A."/>
            <person name="Samejima M."/>
            <person name="Schmutz J."/>
            <person name="Slot J.C."/>
            <person name="St John F."/>
            <person name="Stenlid J."/>
            <person name="Sun H."/>
            <person name="Sun S."/>
            <person name="Syed K."/>
            <person name="Tsang A."/>
            <person name="Wiebenga A."/>
            <person name="Young D."/>
            <person name="Pisabarro A."/>
            <person name="Eastwood D.C."/>
            <person name="Martin F."/>
            <person name="Cullen D."/>
            <person name="Grigoriev I.V."/>
            <person name="Hibbett D.S."/>
        </authorList>
    </citation>
    <scope>NUCLEOTIDE SEQUENCE [LARGE SCALE GENOMIC DNA]</scope>
    <source>
        <strain evidence="10">RWD-64-598 SS2</strain>
    </source>
</reference>
<dbReference type="PANTHER" id="PTHR22807:SF4">
    <property type="entry name" value="28S RRNA (CYTOSINE-C(5))-METHYLTRANSFERASE"/>
    <property type="match status" value="1"/>
</dbReference>
<evidence type="ECO:0000313" key="10">
    <source>
        <dbReference type="Proteomes" id="UP000053558"/>
    </source>
</evidence>
<evidence type="ECO:0000313" key="9">
    <source>
        <dbReference type="EMBL" id="EIW84228.1"/>
    </source>
</evidence>
<feature type="region of interest" description="Disordered" evidence="7">
    <location>
        <begin position="438"/>
        <end position="465"/>
    </location>
</feature>
<evidence type="ECO:0000256" key="7">
    <source>
        <dbReference type="SAM" id="MobiDB-lite"/>
    </source>
</evidence>
<keyword evidence="10" id="KW-1185">Reference proteome</keyword>
<proteinExistence type="inferred from homology"/>
<comment type="caution">
    <text evidence="9">The sequence shown here is derived from an EMBL/GenBank/DDBJ whole genome shotgun (WGS) entry which is preliminary data.</text>
</comment>
<dbReference type="PANTHER" id="PTHR22807">
    <property type="entry name" value="NOP2 YEAST -RELATED NOL1/NOP2/FMU SUN DOMAIN-CONTAINING"/>
    <property type="match status" value="1"/>
</dbReference>
<keyword evidence="3 6" id="KW-0949">S-adenosyl-L-methionine</keyword>